<feature type="transmembrane region" description="Helical" evidence="1">
    <location>
        <begin position="7"/>
        <end position="29"/>
    </location>
</feature>
<name>A0A4Y8S3A3_9SPHI</name>
<sequence length="64" mass="7057">METLLKLLPFITVAIGLLTALLNLKINLLKYHKNKAMSETSFALIAIVVVCLIVIAAICYLVKK</sequence>
<proteinExistence type="predicted"/>
<keyword evidence="1" id="KW-0472">Membrane</keyword>
<feature type="transmembrane region" description="Helical" evidence="1">
    <location>
        <begin position="41"/>
        <end position="62"/>
    </location>
</feature>
<keyword evidence="1" id="KW-1133">Transmembrane helix</keyword>
<reference evidence="2 3" key="1">
    <citation type="journal article" date="2017" name="Int. J. Syst. Evol. Microbiol.">
        <title>Mucilaginibacterpsychrotolerans sp. nov., isolated from peatlands.</title>
        <authorList>
            <person name="Deng Y."/>
            <person name="Shen L."/>
            <person name="Xu B."/>
            <person name="Liu Y."/>
            <person name="Gu Z."/>
            <person name="Liu H."/>
            <person name="Zhou Y."/>
        </authorList>
    </citation>
    <scope>NUCLEOTIDE SEQUENCE [LARGE SCALE GENOMIC DNA]</scope>
    <source>
        <strain evidence="2 3">NH7-4</strain>
    </source>
</reference>
<dbReference type="Proteomes" id="UP000297540">
    <property type="component" value="Unassembled WGS sequence"/>
</dbReference>
<evidence type="ECO:0000256" key="1">
    <source>
        <dbReference type="SAM" id="Phobius"/>
    </source>
</evidence>
<accession>A0A4Y8S3A3</accession>
<evidence type="ECO:0000313" key="2">
    <source>
        <dbReference type="EMBL" id="TFF33469.1"/>
    </source>
</evidence>
<gene>
    <name evidence="2" type="ORF">E2R66_25635</name>
</gene>
<protein>
    <submittedName>
        <fullName evidence="2">Uncharacterized protein</fullName>
    </submittedName>
</protein>
<dbReference type="RefSeq" id="WP_133236369.1">
    <property type="nucleotide sequence ID" value="NZ_SOZE01000044.1"/>
</dbReference>
<dbReference type="EMBL" id="SOZE01000044">
    <property type="protein sequence ID" value="TFF33469.1"/>
    <property type="molecule type" value="Genomic_DNA"/>
</dbReference>
<keyword evidence="3" id="KW-1185">Reference proteome</keyword>
<comment type="caution">
    <text evidence="2">The sequence shown here is derived from an EMBL/GenBank/DDBJ whole genome shotgun (WGS) entry which is preliminary data.</text>
</comment>
<organism evidence="2 3">
    <name type="scientific">Mucilaginibacter psychrotolerans</name>
    <dbReference type="NCBI Taxonomy" id="1524096"/>
    <lineage>
        <taxon>Bacteria</taxon>
        <taxon>Pseudomonadati</taxon>
        <taxon>Bacteroidota</taxon>
        <taxon>Sphingobacteriia</taxon>
        <taxon>Sphingobacteriales</taxon>
        <taxon>Sphingobacteriaceae</taxon>
        <taxon>Mucilaginibacter</taxon>
    </lineage>
</organism>
<keyword evidence="1" id="KW-0812">Transmembrane</keyword>
<evidence type="ECO:0000313" key="3">
    <source>
        <dbReference type="Proteomes" id="UP000297540"/>
    </source>
</evidence>
<dbReference type="AlphaFoldDB" id="A0A4Y8S3A3"/>